<evidence type="ECO:0000313" key="1">
    <source>
        <dbReference type="EMBL" id="GGD69153.1"/>
    </source>
</evidence>
<accession>A0ABQ1RG54</accession>
<keyword evidence="2" id="KW-1185">Reference proteome</keyword>
<reference evidence="2" key="1">
    <citation type="journal article" date="2019" name="Int. J. Syst. Evol. Microbiol.">
        <title>The Global Catalogue of Microorganisms (GCM) 10K type strain sequencing project: providing services to taxonomists for standard genome sequencing and annotation.</title>
        <authorList>
            <consortium name="The Broad Institute Genomics Platform"/>
            <consortium name="The Broad Institute Genome Sequencing Center for Infectious Disease"/>
            <person name="Wu L."/>
            <person name="Ma J."/>
        </authorList>
    </citation>
    <scope>NUCLEOTIDE SEQUENCE [LARGE SCALE GENOMIC DNA]</scope>
    <source>
        <strain evidence="2">CGMCC 1.12923</strain>
    </source>
</reference>
<dbReference type="Pfam" id="PF11280">
    <property type="entry name" value="DUF3081"/>
    <property type="match status" value="1"/>
</dbReference>
<evidence type="ECO:0008006" key="3">
    <source>
        <dbReference type="Google" id="ProtNLM"/>
    </source>
</evidence>
<gene>
    <name evidence="1" type="ORF">GCM10011357_25270</name>
</gene>
<dbReference type="EMBL" id="BMGJ01000010">
    <property type="protein sequence ID" value="GGD69153.1"/>
    <property type="molecule type" value="Genomic_DNA"/>
</dbReference>
<proteinExistence type="predicted"/>
<evidence type="ECO:0000313" key="2">
    <source>
        <dbReference type="Proteomes" id="UP000614272"/>
    </source>
</evidence>
<protein>
    <recommendedName>
        <fullName evidence="3">DUF3081 domain-containing protein</fullName>
    </recommendedName>
</protein>
<dbReference type="InterPro" id="IPR021432">
    <property type="entry name" value="DUF3081"/>
</dbReference>
<name>A0ABQ1RG54_9ALTE</name>
<comment type="caution">
    <text evidence="1">The sequence shown here is derived from an EMBL/GenBank/DDBJ whole genome shotgun (WGS) entry which is preliminary data.</text>
</comment>
<sequence>MLIHNVPQGEGKMKNDLDSRFVLAVFEKIREHGKQQDEQYALDGVKAWTDFDGYTVFIEDAQVQLRFGFHNQYHFEYDKAEHLEQFEKKLKQIAEKY</sequence>
<organism evidence="1 2">
    <name type="scientific">Lacimicrobium alkaliphilum</name>
    <dbReference type="NCBI Taxonomy" id="1526571"/>
    <lineage>
        <taxon>Bacteria</taxon>
        <taxon>Pseudomonadati</taxon>
        <taxon>Pseudomonadota</taxon>
        <taxon>Gammaproteobacteria</taxon>
        <taxon>Alteromonadales</taxon>
        <taxon>Alteromonadaceae</taxon>
        <taxon>Lacimicrobium</taxon>
    </lineage>
</organism>
<dbReference type="Proteomes" id="UP000614272">
    <property type="component" value="Unassembled WGS sequence"/>
</dbReference>